<reference evidence="2" key="2">
    <citation type="submission" date="2021-01" db="EMBL/GenBank/DDBJ databases">
        <authorList>
            <person name="Schikora-Tamarit M.A."/>
        </authorList>
    </citation>
    <scope>NUCLEOTIDE SEQUENCE</scope>
    <source>
        <strain evidence="2">CBS2887</strain>
    </source>
</reference>
<gene>
    <name evidence="2" type="ORF">WICPIJ_003701</name>
</gene>
<feature type="region of interest" description="Disordered" evidence="1">
    <location>
        <begin position="53"/>
        <end position="82"/>
    </location>
</feature>
<reference evidence="2" key="1">
    <citation type="journal article" date="2021" name="Open Biol.">
        <title>Shared evolutionary footprints suggest mitochondrial oxidative damage underlies multiple complex I losses in fungi.</title>
        <authorList>
            <person name="Schikora-Tamarit M.A."/>
            <person name="Marcet-Houben M."/>
            <person name="Nosek J."/>
            <person name="Gabaldon T."/>
        </authorList>
    </citation>
    <scope>NUCLEOTIDE SEQUENCE</scope>
    <source>
        <strain evidence="2">CBS2887</strain>
    </source>
</reference>
<proteinExistence type="predicted"/>
<dbReference type="AlphaFoldDB" id="A0A9P8Q9I4"/>
<name>A0A9P8Q9I4_WICPI</name>
<accession>A0A9P8Q9I4</accession>
<dbReference type="EMBL" id="JAEUBG010002052">
    <property type="protein sequence ID" value="KAH3685349.1"/>
    <property type="molecule type" value="Genomic_DNA"/>
</dbReference>
<organism evidence="2 3">
    <name type="scientific">Wickerhamomyces pijperi</name>
    <name type="common">Yeast</name>
    <name type="synonym">Pichia pijperi</name>
    <dbReference type="NCBI Taxonomy" id="599730"/>
    <lineage>
        <taxon>Eukaryota</taxon>
        <taxon>Fungi</taxon>
        <taxon>Dikarya</taxon>
        <taxon>Ascomycota</taxon>
        <taxon>Saccharomycotina</taxon>
        <taxon>Saccharomycetes</taxon>
        <taxon>Phaffomycetales</taxon>
        <taxon>Wickerhamomycetaceae</taxon>
        <taxon>Wickerhamomyces</taxon>
    </lineage>
</organism>
<comment type="caution">
    <text evidence="2">The sequence shown here is derived from an EMBL/GenBank/DDBJ whole genome shotgun (WGS) entry which is preliminary data.</text>
</comment>
<dbReference type="Proteomes" id="UP000774326">
    <property type="component" value="Unassembled WGS sequence"/>
</dbReference>
<protein>
    <submittedName>
        <fullName evidence="2">Uncharacterized protein</fullName>
    </submittedName>
</protein>
<evidence type="ECO:0000313" key="3">
    <source>
        <dbReference type="Proteomes" id="UP000774326"/>
    </source>
</evidence>
<keyword evidence="3" id="KW-1185">Reference proteome</keyword>
<evidence type="ECO:0000256" key="1">
    <source>
        <dbReference type="SAM" id="MobiDB-lite"/>
    </source>
</evidence>
<evidence type="ECO:0000313" key="2">
    <source>
        <dbReference type="EMBL" id="KAH3685349.1"/>
    </source>
</evidence>
<sequence length="82" mass="8462">MASSNPLLLSLSDLDCSADSDVSPLVGVTDGVGSDRVFFGEPFETDAFLLDSPFSESSEPSELSMSFSSSSIKTASDSLSAS</sequence>